<feature type="region of interest" description="Disordered" evidence="1">
    <location>
        <begin position="92"/>
        <end position="141"/>
    </location>
</feature>
<protein>
    <recommendedName>
        <fullName evidence="4">Atherin-like</fullName>
    </recommendedName>
</protein>
<accession>A0ABQ7QPN8</accession>
<evidence type="ECO:0000313" key="2">
    <source>
        <dbReference type="EMBL" id="KAG7307010.1"/>
    </source>
</evidence>
<feature type="compositionally biased region" description="Low complexity" evidence="1">
    <location>
        <begin position="92"/>
        <end position="117"/>
    </location>
</feature>
<proteinExistence type="predicted"/>
<evidence type="ECO:0008006" key="4">
    <source>
        <dbReference type="Google" id="ProtNLM"/>
    </source>
</evidence>
<name>A0ABQ7QPN8_PLUXY</name>
<organism evidence="2 3">
    <name type="scientific">Plutella xylostella</name>
    <name type="common">Diamondback moth</name>
    <name type="synonym">Plutella maculipennis</name>
    <dbReference type="NCBI Taxonomy" id="51655"/>
    <lineage>
        <taxon>Eukaryota</taxon>
        <taxon>Metazoa</taxon>
        <taxon>Ecdysozoa</taxon>
        <taxon>Arthropoda</taxon>
        <taxon>Hexapoda</taxon>
        <taxon>Insecta</taxon>
        <taxon>Pterygota</taxon>
        <taxon>Neoptera</taxon>
        <taxon>Endopterygota</taxon>
        <taxon>Lepidoptera</taxon>
        <taxon>Glossata</taxon>
        <taxon>Ditrysia</taxon>
        <taxon>Yponomeutoidea</taxon>
        <taxon>Plutellidae</taxon>
        <taxon>Plutella</taxon>
    </lineage>
</organism>
<dbReference type="EMBL" id="JAHIBW010000010">
    <property type="protein sequence ID" value="KAG7307010.1"/>
    <property type="molecule type" value="Genomic_DNA"/>
</dbReference>
<keyword evidence="3" id="KW-1185">Reference proteome</keyword>
<gene>
    <name evidence="2" type="ORF">JYU34_007143</name>
</gene>
<reference evidence="2 3" key="1">
    <citation type="submission" date="2021-06" db="EMBL/GenBank/DDBJ databases">
        <title>A haploid diamondback moth (Plutella xylostella L.) genome assembly resolves 31 chromosomes and identifies a diamide resistance mutation.</title>
        <authorList>
            <person name="Ward C.M."/>
            <person name="Perry K.D."/>
            <person name="Baker G."/>
            <person name="Powis K."/>
            <person name="Heckel D.G."/>
            <person name="Baxter S.W."/>
        </authorList>
    </citation>
    <scope>NUCLEOTIDE SEQUENCE [LARGE SCALE GENOMIC DNA]</scope>
    <source>
        <strain evidence="2 3">LV</strain>
        <tissue evidence="2">Single pupa</tissue>
    </source>
</reference>
<feature type="region of interest" description="Disordered" evidence="1">
    <location>
        <begin position="19"/>
        <end position="72"/>
    </location>
</feature>
<evidence type="ECO:0000256" key="1">
    <source>
        <dbReference type="SAM" id="MobiDB-lite"/>
    </source>
</evidence>
<feature type="compositionally biased region" description="Low complexity" evidence="1">
    <location>
        <begin position="19"/>
        <end position="32"/>
    </location>
</feature>
<comment type="caution">
    <text evidence="2">The sequence shown here is derived from an EMBL/GenBank/DDBJ whole genome shotgun (WGS) entry which is preliminary data.</text>
</comment>
<evidence type="ECO:0000313" key="3">
    <source>
        <dbReference type="Proteomes" id="UP000823941"/>
    </source>
</evidence>
<sequence length="141" mass="15531">MRQAWRTDRVGLSRRWRSLGGALGARAGPASSCTRAIDRRGARAALTERRPLRAHPPPSRPRRPRPPQLADRTALLHREPVDPCLFSAAAATPEAPRALPSPWQRTPAPETARAPAEIPERPRKRAARLRLNSERIKAAGG</sequence>
<feature type="compositionally biased region" description="Basic and acidic residues" evidence="1">
    <location>
        <begin position="36"/>
        <end position="51"/>
    </location>
</feature>
<feature type="compositionally biased region" description="Basic and acidic residues" evidence="1">
    <location>
        <begin position="131"/>
        <end position="141"/>
    </location>
</feature>
<dbReference type="Proteomes" id="UP000823941">
    <property type="component" value="Chromosome 10"/>
</dbReference>